<dbReference type="EMBL" id="AP029170">
    <property type="protein sequence ID" value="BFD46785.1"/>
    <property type="molecule type" value="Genomic_DNA"/>
</dbReference>
<keyword evidence="1" id="KW-1133">Transmembrane helix</keyword>
<keyword evidence="1" id="KW-0472">Membrane</keyword>
<evidence type="ECO:0000256" key="1">
    <source>
        <dbReference type="SAM" id="Phobius"/>
    </source>
</evidence>
<organism evidence="2">
    <name type="scientific">Candidatus Tisiphia endosymbiont of Sergentomyia squamirostris</name>
    <dbReference type="NCBI Taxonomy" id="3113639"/>
    <lineage>
        <taxon>Bacteria</taxon>
        <taxon>Pseudomonadati</taxon>
        <taxon>Pseudomonadota</taxon>
        <taxon>Alphaproteobacteria</taxon>
        <taxon>Rickettsiales</taxon>
        <taxon>Rickettsiaceae</taxon>
        <taxon>Rickettsieae</taxon>
        <taxon>Candidatus Tisiphia</taxon>
    </lineage>
</organism>
<protein>
    <recommendedName>
        <fullName evidence="3">Holin</fullName>
    </recommendedName>
</protein>
<proteinExistence type="predicted"/>
<evidence type="ECO:0008006" key="3">
    <source>
        <dbReference type="Google" id="ProtNLM"/>
    </source>
</evidence>
<name>A0AAT9GAI7_9RICK</name>
<gene>
    <name evidence="2" type="ORF">DMENIID0002_14310</name>
</gene>
<evidence type="ECO:0000313" key="2">
    <source>
        <dbReference type="EMBL" id="BFD46785.1"/>
    </source>
</evidence>
<dbReference type="AlphaFoldDB" id="A0AAT9GAI7"/>
<sequence>MIAILSAFIGFFSSFLPEILHFLKDKKDKEHELKLIGMQIKASNTGHSARLEEIQIQANNDESKYLYQYAGMQIANNSNNNWVDFLSTTVRPMITYVFFLLYVALKLTIFIKFGASDTIWSSEDQGIFCAVIGFWFGHRAFGRYRVNGYSNNNGYTYSNGSGYTYVNGSGKVNGYKY</sequence>
<accession>A0AAT9GAI7</accession>
<feature type="transmembrane region" description="Helical" evidence="1">
    <location>
        <begin position="93"/>
        <end position="111"/>
    </location>
</feature>
<reference evidence="2" key="1">
    <citation type="submission" date="2024-01" db="EMBL/GenBank/DDBJ databases">
        <title>Sequencing the genomes of a sandfly, Sergentomyia squamirostris, and its two endosymbionts.</title>
        <authorList>
            <person name="Itokawa K."/>
            <person name="Sanjoba C."/>
        </authorList>
    </citation>
    <scope>NUCLEOTIDE SEQUENCE</scope>
    <source>
        <strain evidence="2">RiSSQ</strain>
    </source>
</reference>
<keyword evidence="1" id="KW-0812">Transmembrane</keyword>